<evidence type="ECO:0000313" key="2">
    <source>
        <dbReference type="Proteomes" id="UP000184016"/>
    </source>
</evidence>
<accession>A0A1M6YGM7</accession>
<sequence>MAKENVIYQTGDIVITRREVFGQIGLAGHNKANNGSMTRLVRNESDVAEGVAKLVIGLENYQPPIDLLTRYENRRRG</sequence>
<organism evidence="1 2">
    <name type="scientific">Alicyclobacillus tolerans</name>
    <dbReference type="NCBI Taxonomy" id="90970"/>
    <lineage>
        <taxon>Bacteria</taxon>
        <taxon>Bacillati</taxon>
        <taxon>Bacillota</taxon>
        <taxon>Bacilli</taxon>
        <taxon>Bacillales</taxon>
        <taxon>Alicyclobacillaceae</taxon>
        <taxon>Alicyclobacillus</taxon>
    </lineage>
</organism>
<keyword evidence="2" id="KW-1185">Reference proteome</keyword>
<reference evidence="2" key="1">
    <citation type="submission" date="2016-11" db="EMBL/GenBank/DDBJ databases">
        <authorList>
            <person name="Varghese N."/>
            <person name="Submissions S."/>
        </authorList>
    </citation>
    <scope>NUCLEOTIDE SEQUENCE [LARGE SCALE GENOMIC DNA]</scope>
    <source>
        <strain evidence="2">USBA-503</strain>
    </source>
</reference>
<dbReference type="AlphaFoldDB" id="A0A1M6YGM7"/>
<dbReference type="EMBL" id="FRAF01000052">
    <property type="protein sequence ID" value="SHL17464.1"/>
    <property type="molecule type" value="Genomic_DNA"/>
</dbReference>
<dbReference type="RefSeq" id="WP_072875465.1">
    <property type="nucleotide sequence ID" value="NZ_FRAF01000052.1"/>
</dbReference>
<dbReference type="Proteomes" id="UP000184016">
    <property type="component" value="Unassembled WGS sequence"/>
</dbReference>
<name>A0A1M6YGM7_9BACL</name>
<proteinExistence type="predicted"/>
<gene>
    <name evidence="1" type="ORF">SAMN05443507_1526</name>
</gene>
<protein>
    <submittedName>
        <fullName evidence="1">Uncharacterized protein</fullName>
    </submittedName>
</protein>
<dbReference type="STRING" id="1830138.SAMN05443507_1526"/>
<evidence type="ECO:0000313" key="1">
    <source>
        <dbReference type="EMBL" id="SHL17464.1"/>
    </source>
</evidence>